<organism evidence="6">
    <name type="scientific">Haptolina brevifila</name>
    <dbReference type="NCBI Taxonomy" id="156173"/>
    <lineage>
        <taxon>Eukaryota</taxon>
        <taxon>Haptista</taxon>
        <taxon>Haptophyta</taxon>
        <taxon>Prymnesiophyceae</taxon>
        <taxon>Prymnesiales</taxon>
        <taxon>Prymnesiaceae</taxon>
        <taxon>Haptolina</taxon>
    </lineage>
</organism>
<evidence type="ECO:0000256" key="3">
    <source>
        <dbReference type="ARBA" id="ARBA00023180"/>
    </source>
</evidence>
<keyword evidence="2" id="KW-0378">Hydrolase</keyword>
<evidence type="ECO:0000259" key="5">
    <source>
        <dbReference type="Pfam" id="PF21365"/>
    </source>
</evidence>
<dbReference type="GO" id="GO:0090599">
    <property type="term" value="F:alpha-glucosidase activity"/>
    <property type="evidence" value="ECO:0007669"/>
    <property type="project" value="TreeGrafter"/>
</dbReference>
<dbReference type="Gene3D" id="2.60.40.1180">
    <property type="entry name" value="Golgi alpha-mannosidase II"/>
    <property type="match status" value="2"/>
</dbReference>
<evidence type="ECO:0000256" key="2">
    <source>
        <dbReference type="ARBA" id="ARBA00022801"/>
    </source>
</evidence>
<keyword evidence="3" id="KW-0325">Glycoprotein</keyword>
<keyword evidence="1" id="KW-0732">Signal</keyword>
<feature type="domain" description="Glycosyl hydrolase family 31 C-terminal" evidence="5">
    <location>
        <begin position="2"/>
        <end position="69"/>
    </location>
</feature>
<keyword evidence="4" id="KW-0326">Glycosidase</keyword>
<dbReference type="InterPro" id="IPR013780">
    <property type="entry name" value="Glyco_hydro_b"/>
</dbReference>
<dbReference type="EMBL" id="HBGU01073814">
    <property type="protein sequence ID" value="CAD9537275.1"/>
    <property type="molecule type" value="Transcribed_RNA"/>
</dbReference>
<evidence type="ECO:0000256" key="1">
    <source>
        <dbReference type="ARBA" id="ARBA00022729"/>
    </source>
</evidence>
<evidence type="ECO:0000256" key="4">
    <source>
        <dbReference type="ARBA" id="ARBA00023295"/>
    </source>
</evidence>
<dbReference type="GO" id="GO:0006491">
    <property type="term" value="P:N-glycan processing"/>
    <property type="evidence" value="ECO:0007669"/>
    <property type="project" value="TreeGrafter"/>
</dbReference>
<dbReference type="AlphaFoldDB" id="A0A7S2J457"/>
<name>A0A7S2J457_9EUKA</name>
<accession>A0A7S2J457</accession>
<gene>
    <name evidence="6" type="ORF">CBRE1094_LOCUS40202</name>
</gene>
<proteinExistence type="predicted"/>
<protein>
    <recommendedName>
        <fullName evidence="5">Glycosyl hydrolase family 31 C-terminal domain-containing protein</fullName>
    </recommendedName>
</protein>
<dbReference type="Pfam" id="PF21365">
    <property type="entry name" value="Glyco_hydro_31_3rd"/>
    <property type="match status" value="1"/>
</dbReference>
<dbReference type="PANTHER" id="PTHR22762:SF54">
    <property type="entry name" value="BCDNA.GH04962"/>
    <property type="match status" value="1"/>
</dbReference>
<evidence type="ECO:0000313" key="6">
    <source>
        <dbReference type="EMBL" id="CAD9537275.1"/>
    </source>
</evidence>
<sequence length="205" mass="22278">MEKQFMAGGDLMVVPVTTQGATSVSVYFPGSEPWYDVADGARYEAPSEMSAFAAPIDKIPVFQRGGSIVPRQMRLRRSSVAMATDPFTLVVAADSAGYAAGKLFLDEGDGYSYRKGHYAYMRYELAGGALSSKPVPRVGDTPTYQAPNMLERVELMGMGVPKAVKIRHAGEERALEFTHVPATNRLVIRKPAVPMAAEWSIIIIS</sequence>
<dbReference type="PANTHER" id="PTHR22762">
    <property type="entry name" value="ALPHA-GLUCOSIDASE"/>
    <property type="match status" value="1"/>
</dbReference>
<dbReference type="InterPro" id="IPR048395">
    <property type="entry name" value="Glyco_hydro_31_C"/>
</dbReference>
<dbReference type="SUPFAM" id="SSF51011">
    <property type="entry name" value="Glycosyl hydrolase domain"/>
    <property type="match status" value="1"/>
</dbReference>
<reference evidence="6" key="1">
    <citation type="submission" date="2021-01" db="EMBL/GenBank/DDBJ databases">
        <authorList>
            <person name="Corre E."/>
            <person name="Pelletier E."/>
            <person name="Niang G."/>
            <person name="Scheremetjew M."/>
            <person name="Finn R."/>
            <person name="Kale V."/>
            <person name="Holt S."/>
            <person name="Cochrane G."/>
            <person name="Meng A."/>
            <person name="Brown T."/>
            <person name="Cohen L."/>
        </authorList>
    </citation>
    <scope>NUCLEOTIDE SEQUENCE</scope>
    <source>
        <strain evidence="6">UTEX LB 985</strain>
    </source>
</reference>